<dbReference type="InterPro" id="IPR035093">
    <property type="entry name" value="RelE/ParE_toxin_dom_sf"/>
</dbReference>
<organism evidence="2 3">
    <name type="scientific">Rubripirellula amarantea</name>
    <dbReference type="NCBI Taxonomy" id="2527999"/>
    <lineage>
        <taxon>Bacteria</taxon>
        <taxon>Pseudomonadati</taxon>
        <taxon>Planctomycetota</taxon>
        <taxon>Planctomycetia</taxon>
        <taxon>Pirellulales</taxon>
        <taxon>Pirellulaceae</taxon>
        <taxon>Rubripirellula</taxon>
    </lineage>
</organism>
<evidence type="ECO:0000313" key="2">
    <source>
        <dbReference type="EMBL" id="TWT49557.1"/>
    </source>
</evidence>
<gene>
    <name evidence="2" type="ORF">Pla22_47540</name>
</gene>
<dbReference type="InterPro" id="IPR007712">
    <property type="entry name" value="RelE/ParE_toxin"/>
</dbReference>
<protein>
    <submittedName>
        <fullName evidence="2">Plasmid stabilization system protein</fullName>
    </submittedName>
</protein>
<name>A0A5C5WG92_9BACT</name>
<dbReference type="Gene3D" id="3.30.2310.20">
    <property type="entry name" value="RelE-like"/>
    <property type="match status" value="1"/>
</dbReference>
<comment type="caution">
    <text evidence="2">The sequence shown here is derived from an EMBL/GenBank/DDBJ whole genome shotgun (WGS) entry which is preliminary data.</text>
</comment>
<dbReference type="EMBL" id="SJPI01000003">
    <property type="protein sequence ID" value="TWT49557.1"/>
    <property type="molecule type" value="Genomic_DNA"/>
</dbReference>
<accession>A0A5C5WG92</accession>
<evidence type="ECO:0000313" key="3">
    <source>
        <dbReference type="Proteomes" id="UP000316598"/>
    </source>
</evidence>
<dbReference type="AlphaFoldDB" id="A0A5C5WG92"/>
<reference evidence="2 3" key="1">
    <citation type="submission" date="2019-02" db="EMBL/GenBank/DDBJ databases">
        <title>Deep-cultivation of Planctomycetes and their phenomic and genomic characterization uncovers novel biology.</title>
        <authorList>
            <person name="Wiegand S."/>
            <person name="Jogler M."/>
            <person name="Boedeker C."/>
            <person name="Pinto D."/>
            <person name="Vollmers J."/>
            <person name="Rivas-Marin E."/>
            <person name="Kohn T."/>
            <person name="Peeters S.H."/>
            <person name="Heuer A."/>
            <person name="Rast P."/>
            <person name="Oberbeckmann S."/>
            <person name="Bunk B."/>
            <person name="Jeske O."/>
            <person name="Meyerdierks A."/>
            <person name="Storesund J.E."/>
            <person name="Kallscheuer N."/>
            <person name="Luecker S."/>
            <person name="Lage O.M."/>
            <person name="Pohl T."/>
            <person name="Merkel B.J."/>
            <person name="Hornburger P."/>
            <person name="Mueller R.-W."/>
            <person name="Bruemmer F."/>
            <person name="Labrenz M."/>
            <person name="Spormann A.M."/>
            <person name="Op Den Camp H."/>
            <person name="Overmann J."/>
            <person name="Amann R."/>
            <person name="Jetten M.S.M."/>
            <person name="Mascher T."/>
            <person name="Medema M.H."/>
            <person name="Devos D.P."/>
            <person name="Kaster A.-K."/>
            <person name="Ovreas L."/>
            <person name="Rohde M."/>
            <person name="Galperin M.Y."/>
            <person name="Jogler C."/>
        </authorList>
    </citation>
    <scope>NUCLEOTIDE SEQUENCE [LARGE SCALE GENOMIC DNA]</scope>
    <source>
        <strain evidence="2 3">Pla22</strain>
    </source>
</reference>
<dbReference type="Pfam" id="PF05016">
    <property type="entry name" value="ParE_toxin"/>
    <property type="match status" value="1"/>
</dbReference>
<dbReference type="Proteomes" id="UP000316598">
    <property type="component" value="Unassembled WGS sequence"/>
</dbReference>
<keyword evidence="3" id="KW-1185">Reference proteome</keyword>
<proteinExistence type="predicted"/>
<sequence length="86" mass="9721">MYIADGSIDAALRFLERTEQTIKGLALFPASGAPFPSRVPELEGLRTKLVKDFPSHVVFYIEREETIEVIRVLRGGQEMSIELEKN</sequence>
<keyword evidence="1" id="KW-1277">Toxin-antitoxin system</keyword>
<evidence type="ECO:0000256" key="1">
    <source>
        <dbReference type="ARBA" id="ARBA00022649"/>
    </source>
</evidence>